<organism evidence="3 4">
    <name type="scientific">Methanofollis aquaemaris</name>
    <dbReference type="NCBI Taxonomy" id="126734"/>
    <lineage>
        <taxon>Archaea</taxon>
        <taxon>Methanobacteriati</taxon>
        <taxon>Methanobacteriota</taxon>
        <taxon>Stenosarchaea group</taxon>
        <taxon>Methanomicrobia</taxon>
        <taxon>Methanomicrobiales</taxon>
        <taxon>Methanomicrobiaceae</taxon>
        <taxon>Methanofollis</taxon>
    </lineage>
</organism>
<dbReference type="InterPro" id="IPR007527">
    <property type="entry name" value="Znf_SWIM"/>
</dbReference>
<dbReference type="GeneID" id="76422736"/>
<keyword evidence="1" id="KW-0863">Zinc-finger</keyword>
<dbReference type="Proteomes" id="UP001042704">
    <property type="component" value="Chromosome"/>
</dbReference>
<dbReference type="KEGG" id="maqe:RJ40_00250"/>
<gene>
    <name evidence="3" type="ORF">RJ40_00250</name>
</gene>
<proteinExistence type="predicted"/>
<dbReference type="RefSeq" id="WP_265581335.1">
    <property type="nucleotide sequence ID" value="NZ_CP036172.1"/>
</dbReference>
<keyword evidence="1" id="KW-0862">Zinc</keyword>
<reference evidence="3" key="2">
    <citation type="submission" date="2019-02" db="EMBL/GenBank/DDBJ databases">
        <authorList>
            <person name="Chen S.-C."/>
            <person name="Chien H.-H."/>
            <person name="Lai M.-C."/>
        </authorList>
    </citation>
    <scope>NUCLEOTIDE SEQUENCE</scope>
    <source>
        <strain evidence="3">N2F9704</strain>
    </source>
</reference>
<protein>
    <recommendedName>
        <fullName evidence="2">SWIM-type domain-containing protein</fullName>
    </recommendedName>
</protein>
<dbReference type="GO" id="GO:0008270">
    <property type="term" value="F:zinc ion binding"/>
    <property type="evidence" value="ECO:0007669"/>
    <property type="project" value="UniProtKB-KW"/>
</dbReference>
<evidence type="ECO:0000313" key="4">
    <source>
        <dbReference type="Proteomes" id="UP001042704"/>
    </source>
</evidence>
<evidence type="ECO:0000313" key="3">
    <source>
        <dbReference type="EMBL" id="QSZ66042.1"/>
    </source>
</evidence>
<keyword evidence="4" id="KW-1185">Reference proteome</keyword>
<evidence type="ECO:0000259" key="2">
    <source>
        <dbReference type="PROSITE" id="PS50966"/>
    </source>
</evidence>
<reference evidence="3" key="1">
    <citation type="journal article" date="2001" name="Int. J. Syst. Evol. Microbiol.">
        <title>Methanofollis aquaemaris sp. nov., a methanogen isolated from an aquaculture fish pond.</title>
        <authorList>
            <person name="Lai M.C."/>
            <person name="Chen S.C."/>
        </authorList>
    </citation>
    <scope>NUCLEOTIDE SEQUENCE</scope>
    <source>
        <strain evidence="3">N2F9704</strain>
    </source>
</reference>
<dbReference type="Pfam" id="PF04434">
    <property type="entry name" value="SWIM"/>
    <property type="match status" value="1"/>
</dbReference>
<dbReference type="EMBL" id="CP036172">
    <property type="protein sequence ID" value="QSZ66042.1"/>
    <property type="molecule type" value="Genomic_DNA"/>
</dbReference>
<dbReference type="AlphaFoldDB" id="A0A8A3S166"/>
<evidence type="ECO:0000256" key="1">
    <source>
        <dbReference type="PROSITE-ProRule" id="PRU00325"/>
    </source>
</evidence>
<name>A0A8A3S166_9EURY</name>
<sequence>MIDFWAEVKEAGLTPEIRDGLRKRYRMRGQKAVEAVESGRVEKYNDFFVVKGRDEDYIVEDDFCTCKDFTYRGRCCRHILAVRIATLTNQYTQKDAWYLDFLGENRQAR</sequence>
<dbReference type="PROSITE" id="PS50966">
    <property type="entry name" value="ZF_SWIM"/>
    <property type="match status" value="1"/>
</dbReference>
<keyword evidence="1" id="KW-0479">Metal-binding</keyword>
<accession>A0A8A3S166</accession>
<feature type="domain" description="SWIM-type" evidence="2">
    <location>
        <begin position="47"/>
        <end position="87"/>
    </location>
</feature>